<dbReference type="PROSITE" id="PS51032">
    <property type="entry name" value="AP2_ERF"/>
    <property type="match status" value="1"/>
</dbReference>
<accession>A0A0D2U4L5</accession>
<keyword evidence="4" id="KW-0238">DNA-binding</keyword>
<feature type="domain" description="AP2/ERF" evidence="9">
    <location>
        <begin position="21"/>
        <end position="78"/>
    </location>
</feature>
<keyword evidence="5" id="KW-0804">Transcription</keyword>
<keyword evidence="3" id="KW-0805">Transcription regulation</keyword>
<evidence type="ECO:0000256" key="4">
    <source>
        <dbReference type="ARBA" id="ARBA00023125"/>
    </source>
</evidence>
<dbReference type="GO" id="GO:0003677">
    <property type="term" value="F:DNA binding"/>
    <property type="evidence" value="ECO:0007669"/>
    <property type="project" value="UniProtKB-KW"/>
</dbReference>
<dbReference type="CDD" id="cd00018">
    <property type="entry name" value="AP2"/>
    <property type="match status" value="1"/>
</dbReference>
<comment type="subcellular location">
    <subcellularLocation>
        <location evidence="1">Nucleus</location>
    </subcellularLocation>
</comment>
<evidence type="ECO:0000256" key="1">
    <source>
        <dbReference type="ARBA" id="ARBA00004123"/>
    </source>
</evidence>
<dbReference type="GO" id="GO:0005634">
    <property type="term" value="C:nucleus"/>
    <property type="evidence" value="ECO:0007669"/>
    <property type="project" value="UniProtKB-SubCell"/>
</dbReference>
<dbReference type="InterPro" id="IPR036955">
    <property type="entry name" value="AP2/ERF_dom_sf"/>
</dbReference>
<dbReference type="OMA" id="KATKRYH"/>
<dbReference type="Gramene" id="KJB62911">
    <property type="protein sequence ID" value="KJB62911"/>
    <property type="gene ID" value="B456_009G443400"/>
</dbReference>
<dbReference type="SMART" id="SM00380">
    <property type="entry name" value="AP2"/>
    <property type="match status" value="1"/>
</dbReference>
<dbReference type="STRING" id="29730.A0A0D2U4L5"/>
<sequence length="207" mass="23224">MRRERGPAAAAAAVPDGEEPKYRGVRKRPWGRFAAEIRDPWKKTRVWLGTFDSAEEAARAYDTAAMTLRGPKAKTNFPINPSNTTAFPIDHHHRRLYPMGNFQDPDMNPQRPTRSSMSSTVESFSGPRPTQPPPESVVSDRKYHHHRKPPVLPEDFHSDCDSSSSVVVDDGDMASSSCKQNQTLKPFDLNFPPLDDVDDLYCTALCL</sequence>
<dbReference type="EMBL" id="CM001748">
    <property type="protein sequence ID" value="KJB62911.1"/>
    <property type="molecule type" value="Genomic_DNA"/>
</dbReference>
<dbReference type="OrthoDB" id="1931494at2759"/>
<dbReference type="PRINTS" id="PR00367">
    <property type="entry name" value="ETHRSPELEMNT"/>
</dbReference>
<evidence type="ECO:0000313" key="11">
    <source>
        <dbReference type="Proteomes" id="UP000032304"/>
    </source>
</evidence>
<dbReference type="PANTHER" id="PTHR31677:SF248">
    <property type="entry name" value="OS04G0669200 PROTEIN"/>
    <property type="match status" value="1"/>
</dbReference>
<dbReference type="FunFam" id="3.30.730.10:FF:000001">
    <property type="entry name" value="Ethylene-responsive transcription factor 2"/>
    <property type="match status" value="1"/>
</dbReference>
<comment type="similarity">
    <text evidence="7">Belongs to the AP2/ERF transcription factor family. ERF subfamily.</text>
</comment>
<dbReference type="PANTHER" id="PTHR31677">
    <property type="entry name" value="AP2 DOMAIN CLASS TRANSCRIPTION FACTOR"/>
    <property type="match status" value="1"/>
</dbReference>
<dbReference type="GO" id="GO:0003700">
    <property type="term" value="F:DNA-binding transcription factor activity"/>
    <property type="evidence" value="ECO:0007669"/>
    <property type="project" value="InterPro"/>
</dbReference>
<evidence type="ECO:0000259" key="9">
    <source>
        <dbReference type="PROSITE" id="PS51032"/>
    </source>
</evidence>
<evidence type="ECO:0000256" key="8">
    <source>
        <dbReference type="SAM" id="MobiDB-lite"/>
    </source>
</evidence>
<feature type="region of interest" description="Disordered" evidence="8">
    <location>
        <begin position="1"/>
        <end position="24"/>
    </location>
</feature>
<dbReference type="Gene3D" id="3.30.730.10">
    <property type="entry name" value="AP2/ERF domain"/>
    <property type="match status" value="1"/>
</dbReference>
<keyword evidence="11" id="KW-1185">Reference proteome</keyword>
<organism evidence="10 11">
    <name type="scientific">Gossypium raimondii</name>
    <name type="common">Peruvian cotton</name>
    <name type="synonym">Gossypium klotzschianum subsp. raimondii</name>
    <dbReference type="NCBI Taxonomy" id="29730"/>
    <lineage>
        <taxon>Eukaryota</taxon>
        <taxon>Viridiplantae</taxon>
        <taxon>Streptophyta</taxon>
        <taxon>Embryophyta</taxon>
        <taxon>Tracheophyta</taxon>
        <taxon>Spermatophyta</taxon>
        <taxon>Magnoliopsida</taxon>
        <taxon>eudicotyledons</taxon>
        <taxon>Gunneridae</taxon>
        <taxon>Pentapetalae</taxon>
        <taxon>rosids</taxon>
        <taxon>malvids</taxon>
        <taxon>Malvales</taxon>
        <taxon>Malvaceae</taxon>
        <taxon>Malvoideae</taxon>
        <taxon>Gossypium</taxon>
    </lineage>
</organism>
<evidence type="ECO:0000256" key="2">
    <source>
        <dbReference type="ARBA" id="ARBA00022745"/>
    </source>
</evidence>
<keyword evidence="6" id="KW-0539">Nucleus</keyword>
<proteinExistence type="inferred from homology"/>
<dbReference type="Pfam" id="PF00847">
    <property type="entry name" value="AP2"/>
    <property type="match status" value="1"/>
</dbReference>
<evidence type="ECO:0000256" key="7">
    <source>
        <dbReference type="ARBA" id="ARBA00024343"/>
    </source>
</evidence>
<dbReference type="KEGG" id="gra:105768493"/>
<dbReference type="InterPro" id="IPR001471">
    <property type="entry name" value="AP2/ERF_dom"/>
</dbReference>
<feature type="compositionally biased region" description="Polar residues" evidence="8">
    <location>
        <begin position="110"/>
        <end position="123"/>
    </location>
</feature>
<gene>
    <name evidence="10" type="ORF">B456_009G443400</name>
</gene>
<name>A0A0D2U4L5_GOSRA</name>
<dbReference type="Proteomes" id="UP000032304">
    <property type="component" value="Chromosome 9"/>
</dbReference>
<dbReference type="InterPro" id="IPR016177">
    <property type="entry name" value="DNA-bd_dom_sf"/>
</dbReference>
<evidence type="ECO:0000313" key="10">
    <source>
        <dbReference type="EMBL" id="KJB62911.1"/>
    </source>
</evidence>
<evidence type="ECO:0000256" key="5">
    <source>
        <dbReference type="ARBA" id="ARBA00023163"/>
    </source>
</evidence>
<reference evidence="10 11" key="1">
    <citation type="journal article" date="2012" name="Nature">
        <title>Repeated polyploidization of Gossypium genomes and the evolution of spinnable cotton fibres.</title>
        <authorList>
            <person name="Paterson A.H."/>
            <person name="Wendel J.F."/>
            <person name="Gundlach H."/>
            <person name="Guo H."/>
            <person name="Jenkins J."/>
            <person name="Jin D."/>
            <person name="Llewellyn D."/>
            <person name="Showmaker K.C."/>
            <person name="Shu S."/>
            <person name="Udall J."/>
            <person name="Yoo M.J."/>
            <person name="Byers R."/>
            <person name="Chen W."/>
            <person name="Doron-Faigenboim A."/>
            <person name="Duke M.V."/>
            <person name="Gong L."/>
            <person name="Grimwood J."/>
            <person name="Grover C."/>
            <person name="Grupp K."/>
            <person name="Hu G."/>
            <person name="Lee T.H."/>
            <person name="Li J."/>
            <person name="Lin L."/>
            <person name="Liu T."/>
            <person name="Marler B.S."/>
            <person name="Page J.T."/>
            <person name="Roberts A.W."/>
            <person name="Romanel E."/>
            <person name="Sanders W.S."/>
            <person name="Szadkowski E."/>
            <person name="Tan X."/>
            <person name="Tang H."/>
            <person name="Xu C."/>
            <person name="Wang J."/>
            <person name="Wang Z."/>
            <person name="Zhang D."/>
            <person name="Zhang L."/>
            <person name="Ashrafi H."/>
            <person name="Bedon F."/>
            <person name="Bowers J.E."/>
            <person name="Brubaker C.L."/>
            <person name="Chee P.W."/>
            <person name="Das S."/>
            <person name="Gingle A.R."/>
            <person name="Haigler C.H."/>
            <person name="Harker D."/>
            <person name="Hoffmann L.V."/>
            <person name="Hovav R."/>
            <person name="Jones D.C."/>
            <person name="Lemke C."/>
            <person name="Mansoor S."/>
            <person name="ur Rahman M."/>
            <person name="Rainville L.N."/>
            <person name="Rambani A."/>
            <person name="Reddy U.K."/>
            <person name="Rong J.K."/>
            <person name="Saranga Y."/>
            <person name="Scheffler B.E."/>
            <person name="Scheffler J.A."/>
            <person name="Stelly D.M."/>
            <person name="Triplett B.A."/>
            <person name="Van Deynze A."/>
            <person name="Vaslin M.F."/>
            <person name="Waghmare V.N."/>
            <person name="Walford S.A."/>
            <person name="Wright R.J."/>
            <person name="Zaki E.A."/>
            <person name="Zhang T."/>
            <person name="Dennis E.S."/>
            <person name="Mayer K.F."/>
            <person name="Peterson D.G."/>
            <person name="Rokhsar D.S."/>
            <person name="Wang X."/>
            <person name="Schmutz J."/>
        </authorList>
    </citation>
    <scope>NUCLEOTIDE SEQUENCE [LARGE SCALE GENOMIC DNA]</scope>
</reference>
<evidence type="ECO:0000256" key="3">
    <source>
        <dbReference type="ARBA" id="ARBA00023015"/>
    </source>
</evidence>
<keyword evidence="2" id="KW-0936">Ethylene signaling pathway</keyword>
<feature type="region of interest" description="Disordered" evidence="8">
    <location>
        <begin position="100"/>
        <end position="164"/>
    </location>
</feature>
<evidence type="ECO:0000256" key="6">
    <source>
        <dbReference type="ARBA" id="ARBA00023242"/>
    </source>
</evidence>
<dbReference type="SUPFAM" id="SSF54171">
    <property type="entry name" value="DNA-binding domain"/>
    <property type="match status" value="1"/>
</dbReference>
<dbReference type="GO" id="GO:0009873">
    <property type="term" value="P:ethylene-activated signaling pathway"/>
    <property type="evidence" value="ECO:0007669"/>
    <property type="project" value="UniProtKB-KW"/>
</dbReference>
<protein>
    <recommendedName>
        <fullName evidence="9">AP2/ERF domain-containing protein</fullName>
    </recommendedName>
</protein>
<dbReference type="eggNOG" id="ENOG502RYHI">
    <property type="taxonomic scope" value="Eukaryota"/>
</dbReference>
<dbReference type="AlphaFoldDB" id="A0A0D2U4L5"/>